<dbReference type="AlphaFoldDB" id="A0A921ZU08"/>
<evidence type="ECO:0000313" key="3">
    <source>
        <dbReference type="Proteomes" id="UP000791440"/>
    </source>
</evidence>
<reference evidence="2" key="2">
    <citation type="submission" date="2020-12" db="EMBL/GenBank/DDBJ databases">
        <authorList>
            <person name="Kanost M."/>
        </authorList>
    </citation>
    <scope>NUCLEOTIDE SEQUENCE</scope>
</reference>
<name>A0A921ZU08_MANSE</name>
<protein>
    <submittedName>
        <fullName evidence="2">Uncharacterized protein</fullName>
    </submittedName>
</protein>
<comment type="caution">
    <text evidence="2">The sequence shown here is derived from an EMBL/GenBank/DDBJ whole genome shotgun (WGS) entry which is preliminary data.</text>
</comment>
<organism evidence="2 3">
    <name type="scientific">Manduca sexta</name>
    <name type="common">Tobacco hawkmoth</name>
    <name type="synonym">Tobacco hornworm</name>
    <dbReference type="NCBI Taxonomy" id="7130"/>
    <lineage>
        <taxon>Eukaryota</taxon>
        <taxon>Metazoa</taxon>
        <taxon>Ecdysozoa</taxon>
        <taxon>Arthropoda</taxon>
        <taxon>Hexapoda</taxon>
        <taxon>Insecta</taxon>
        <taxon>Pterygota</taxon>
        <taxon>Neoptera</taxon>
        <taxon>Endopterygota</taxon>
        <taxon>Lepidoptera</taxon>
        <taxon>Glossata</taxon>
        <taxon>Ditrysia</taxon>
        <taxon>Bombycoidea</taxon>
        <taxon>Sphingidae</taxon>
        <taxon>Sphinginae</taxon>
        <taxon>Sphingini</taxon>
        <taxon>Manduca</taxon>
    </lineage>
</organism>
<evidence type="ECO:0000313" key="2">
    <source>
        <dbReference type="EMBL" id="KAG6464490.1"/>
    </source>
</evidence>
<dbReference type="EMBL" id="JH669182">
    <property type="protein sequence ID" value="KAG6464490.1"/>
    <property type="molecule type" value="Genomic_DNA"/>
</dbReference>
<accession>A0A921ZU08</accession>
<proteinExistence type="predicted"/>
<reference evidence="2" key="1">
    <citation type="journal article" date="2016" name="Insect Biochem. Mol. Biol.">
        <title>Multifaceted biological insights from a draft genome sequence of the tobacco hornworm moth, Manduca sexta.</title>
        <authorList>
            <person name="Kanost M.R."/>
            <person name="Arrese E.L."/>
            <person name="Cao X."/>
            <person name="Chen Y.R."/>
            <person name="Chellapilla S."/>
            <person name="Goldsmith M.R."/>
            <person name="Grosse-Wilde E."/>
            <person name="Heckel D.G."/>
            <person name="Herndon N."/>
            <person name="Jiang H."/>
            <person name="Papanicolaou A."/>
            <person name="Qu J."/>
            <person name="Soulages J.L."/>
            <person name="Vogel H."/>
            <person name="Walters J."/>
            <person name="Waterhouse R.M."/>
            <person name="Ahn S.J."/>
            <person name="Almeida F.C."/>
            <person name="An C."/>
            <person name="Aqrawi P."/>
            <person name="Bretschneider A."/>
            <person name="Bryant W.B."/>
            <person name="Bucks S."/>
            <person name="Chao H."/>
            <person name="Chevignon G."/>
            <person name="Christen J.M."/>
            <person name="Clarke D.F."/>
            <person name="Dittmer N.T."/>
            <person name="Ferguson L.C.F."/>
            <person name="Garavelou S."/>
            <person name="Gordon K.H.J."/>
            <person name="Gunaratna R.T."/>
            <person name="Han Y."/>
            <person name="Hauser F."/>
            <person name="He Y."/>
            <person name="Heidel-Fischer H."/>
            <person name="Hirsh A."/>
            <person name="Hu Y."/>
            <person name="Jiang H."/>
            <person name="Kalra D."/>
            <person name="Klinner C."/>
            <person name="Konig C."/>
            <person name="Kovar C."/>
            <person name="Kroll A.R."/>
            <person name="Kuwar S.S."/>
            <person name="Lee S.L."/>
            <person name="Lehman R."/>
            <person name="Li K."/>
            <person name="Li Z."/>
            <person name="Liang H."/>
            <person name="Lovelace S."/>
            <person name="Lu Z."/>
            <person name="Mansfield J.H."/>
            <person name="McCulloch K.J."/>
            <person name="Mathew T."/>
            <person name="Morton B."/>
            <person name="Muzny D.M."/>
            <person name="Neunemann D."/>
            <person name="Ongeri F."/>
            <person name="Pauchet Y."/>
            <person name="Pu L.L."/>
            <person name="Pyrousis I."/>
            <person name="Rao X.J."/>
            <person name="Redding A."/>
            <person name="Roesel C."/>
            <person name="Sanchez-Gracia A."/>
            <person name="Schaack S."/>
            <person name="Shukla A."/>
            <person name="Tetreau G."/>
            <person name="Wang Y."/>
            <person name="Xiong G.H."/>
            <person name="Traut W."/>
            <person name="Walsh T.K."/>
            <person name="Worley K.C."/>
            <person name="Wu D."/>
            <person name="Wu W."/>
            <person name="Wu Y.Q."/>
            <person name="Zhang X."/>
            <person name="Zou Z."/>
            <person name="Zucker H."/>
            <person name="Briscoe A.D."/>
            <person name="Burmester T."/>
            <person name="Clem R.J."/>
            <person name="Feyereisen R."/>
            <person name="Grimmelikhuijzen C.J.P."/>
            <person name="Hamodrakas S.J."/>
            <person name="Hansson B.S."/>
            <person name="Huguet E."/>
            <person name="Jermiin L.S."/>
            <person name="Lan Q."/>
            <person name="Lehman H.K."/>
            <person name="Lorenzen M."/>
            <person name="Merzendorfer H."/>
            <person name="Michalopoulos I."/>
            <person name="Morton D.B."/>
            <person name="Muthukrishnan S."/>
            <person name="Oakeshott J.G."/>
            <person name="Palmer W."/>
            <person name="Park Y."/>
            <person name="Passarelli A.L."/>
            <person name="Rozas J."/>
            <person name="Schwartz L.M."/>
            <person name="Smith W."/>
            <person name="Southgate A."/>
            <person name="Vilcinskas A."/>
            <person name="Vogt R."/>
            <person name="Wang P."/>
            <person name="Werren J."/>
            <person name="Yu X.Q."/>
            <person name="Zhou J.J."/>
            <person name="Brown S.J."/>
            <person name="Scherer S.E."/>
            <person name="Richards S."/>
            <person name="Blissard G.W."/>
        </authorList>
    </citation>
    <scope>NUCLEOTIDE SEQUENCE</scope>
</reference>
<evidence type="ECO:0000256" key="1">
    <source>
        <dbReference type="SAM" id="MobiDB-lite"/>
    </source>
</evidence>
<gene>
    <name evidence="2" type="ORF">O3G_MSEX014551</name>
</gene>
<feature type="region of interest" description="Disordered" evidence="1">
    <location>
        <begin position="82"/>
        <end position="101"/>
    </location>
</feature>
<dbReference type="Proteomes" id="UP000791440">
    <property type="component" value="Unassembled WGS sequence"/>
</dbReference>
<dbReference type="EMBL" id="JH669182">
    <property type="protein sequence ID" value="KAG6464489.1"/>
    <property type="molecule type" value="Genomic_DNA"/>
</dbReference>
<keyword evidence="3" id="KW-1185">Reference proteome</keyword>
<sequence>MVLSRKTHYHIMGRTRDLSAEVPRKRTHNLTCLSPKWYAEAQPEHALFAKCVLSYDVIGSEPIAISGTNSKLRANTEHKNPNITFIRDSNPGPQSAAVPRI</sequence>